<organism evidence="3 4">
    <name type="scientific">Hevea brasiliensis</name>
    <name type="common">Para rubber tree</name>
    <name type="synonym">Siphonia brasiliensis</name>
    <dbReference type="NCBI Taxonomy" id="3981"/>
    <lineage>
        <taxon>Eukaryota</taxon>
        <taxon>Viridiplantae</taxon>
        <taxon>Streptophyta</taxon>
        <taxon>Embryophyta</taxon>
        <taxon>Tracheophyta</taxon>
        <taxon>Spermatophyta</taxon>
        <taxon>Magnoliopsida</taxon>
        <taxon>eudicotyledons</taxon>
        <taxon>Gunneridae</taxon>
        <taxon>Pentapetalae</taxon>
        <taxon>rosids</taxon>
        <taxon>fabids</taxon>
        <taxon>Malpighiales</taxon>
        <taxon>Euphorbiaceae</taxon>
        <taxon>Crotonoideae</taxon>
        <taxon>Micrandreae</taxon>
        <taxon>Hevea</taxon>
    </lineage>
</organism>
<dbReference type="AlphaFoldDB" id="A0A6A6L4D1"/>
<dbReference type="PANTHER" id="PTHR47584:SF17">
    <property type="entry name" value="MYB_SANT-LIKE DNA-BINDING DOMAIN PROTEIN"/>
    <property type="match status" value="1"/>
</dbReference>
<feature type="compositionally biased region" description="Basic and acidic residues" evidence="1">
    <location>
        <begin position="148"/>
        <end position="162"/>
    </location>
</feature>
<evidence type="ECO:0000313" key="3">
    <source>
        <dbReference type="EMBL" id="KAF2296211.1"/>
    </source>
</evidence>
<evidence type="ECO:0000259" key="2">
    <source>
        <dbReference type="Pfam" id="PF12776"/>
    </source>
</evidence>
<accession>A0A6A6L4D1</accession>
<dbReference type="InterPro" id="IPR045026">
    <property type="entry name" value="LIMYB"/>
</dbReference>
<dbReference type="InterPro" id="IPR024752">
    <property type="entry name" value="Myb/SANT-like_dom"/>
</dbReference>
<comment type="caution">
    <text evidence="3">The sequence shown here is derived from an EMBL/GenBank/DDBJ whole genome shotgun (WGS) entry which is preliminary data.</text>
</comment>
<feature type="domain" description="Myb/SANT-like" evidence="2">
    <location>
        <begin position="179"/>
        <end position="259"/>
    </location>
</feature>
<dbReference type="Pfam" id="PF12776">
    <property type="entry name" value="Myb_DNA-bind_3"/>
    <property type="match status" value="2"/>
</dbReference>
<evidence type="ECO:0000313" key="4">
    <source>
        <dbReference type="Proteomes" id="UP000467840"/>
    </source>
</evidence>
<keyword evidence="4" id="KW-1185">Reference proteome</keyword>
<sequence>MSRSSAPKAKATWTPSINKIFVDSCLEQTLKGNRPGTHFTKEGWKNIGESLYKKAGLRYDKKQIKNHWDATKEQWKIWCELISTSDMKWDPETNTFGATHPEAAQFRFKELQHLDKLEIIYDFTSSVHMETSHQRERQNDSSTTSLLHTKDPGTADLYDKNKSLESTATVQSKYGRKITEEVLKGNRPGTHFTKEGWGNIVHSFHVKTGLRFDRMQLKNHWDVTKEQWKVWCKLVGTVSMKWDPNTNDFDVSEEDWMKYVEANPEAAQFRFKEFHLADKLGIMFDGITNTGETEPPVSLKCLMMAQLIHFCIRKNQS</sequence>
<reference evidence="3 4" key="1">
    <citation type="journal article" date="2020" name="Mol. Plant">
        <title>The Chromosome-Based Rubber Tree Genome Provides New Insights into Spurge Genome Evolution and Rubber Biosynthesis.</title>
        <authorList>
            <person name="Liu J."/>
            <person name="Shi C."/>
            <person name="Shi C.C."/>
            <person name="Li W."/>
            <person name="Zhang Q.J."/>
            <person name="Zhang Y."/>
            <person name="Li K."/>
            <person name="Lu H.F."/>
            <person name="Shi C."/>
            <person name="Zhu S.T."/>
            <person name="Xiao Z.Y."/>
            <person name="Nan H."/>
            <person name="Yue Y."/>
            <person name="Zhu X.G."/>
            <person name="Wu Y."/>
            <person name="Hong X.N."/>
            <person name="Fan G.Y."/>
            <person name="Tong Y."/>
            <person name="Zhang D."/>
            <person name="Mao C.L."/>
            <person name="Liu Y.L."/>
            <person name="Hao S.J."/>
            <person name="Liu W.Q."/>
            <person name="Lv M.Q."/>
            <person name="Zhang H.B."/>
            <person name="Liu Y."/>
            <person name="Hu-Tang G.R."/>
            <person name="Wang J.P."/>
            <person name="Wang J.H."/>
            <person name="Sun Y.H."/>
            <person name="Ni S.B."/>
            <person name="Chen W.B."/>
            <person name="Zhang X.C."/>
            <person name="Jiao Y.N."/>
            <person name="Eichler E.E."/>
            <person name="Li G.H."/>
            <person name="Liu X."/>
            <person name="Gao L.Z."/>
        </authorList>
    </citation>
    <scope>NUCLEOTIDE SEQUENCE [LARGE SCALE GENOMIC DNA]</scope>
    <source>
        <strain evidence="4">cv. GT1</strain>
        <tissue evidence="3">Leaf</tissue>
    </source>
</reference>
<dbReference type="EMBL" id="JAAGAX010000013">
    <property type="protein sequence ID" value="KAF2296211.1"/>
    <property type="molecule type" value="Genomic_DNA"/>
</dbReference>
<feature type="region of interest" description="Disordered" evidence="1">
    <location>
        <begin position="130"/>
        <end position="162"/>
    </location>
</feature>
<evidence type="ECO:0000256" key="1">
    <source>
        <dbReference type="SAM" id="MobiDB-lite"/>
    </source>
</evidence>
<proteinExistence type="predicted"/>
<dbReference type="Proteomes" id="UP000467840">
    <property type="component" value="Chromosome 7"/>
</dbReference>
<gene>
    <name evidence="3" type="ORF">GH714_036755</name>
</gene>
<protein>
    <recommendedName>
        <fullName evidence="2">Myb/SANT-like domain-containing protein</fullName>
    </recommendedName>
</protein>
<feature type="domain" description="Myb/SANT-like" evidence="2">
    <location>
        <begin position="12"/>
        <end position="99"/>
    </location>
</feature>
<dbReference type="PANTHER" id="PTHR47584">
    <property type="match status" value="1"/>
</dbReference>
<feature type="compositionally biased region" description="Basic and acidic residues" evidence="1">
    <location>
        <begin position="130"/>
        <end position="139"/>
    </location>
</feature>
<name>A0A6A6L4D1_HEVBR</name>